<organism evidence="2 3">
    <name type="scientific">Callosobruchus maculatus</name>
    <name type="common">Southern cowpea weevil</name>
    <name type="synonym">Pulse bruchid</name>
    <dbReference type="NCBI Taxonomy" id="64391"/>
    <lineage>
        <taxon>Eukaryota</taxon>
        <taxon>Metazoa</taxon>
        <taxon>Ecdysozoa</taxon>
        <taxon>Arthropoda</taxon>
        <taxon>Hexapoda</taxon>
        <taxon>Insecta</taxon>
        <taxon>Pterygota</taxon>
        <taxon>Neoptera</taxon>
        <taxon>Endopterygota</taxon>
        <taxon>Coleoptera</taxon>
        <taxon>Polyphaga</taxon>
        <taxon>Cucujiformia</taxon>
        <taxon>Chrysomeloidea</taxon>
        <taxon>Chrysomelidae</taxon>
        <taxon>Bruchinae</taxon>
        <taxon>Bruchini</taxon>
        <taxon>Callosobruchus</taxon>
    </lineage>
</organism>
<dbReference type="Proteomes" id="UP000410492">
    <property type="component" value="Unassembled WGS sequence"/>
</dbReference>
<evidence type="ECO:0000259" key="1">
    <source>
        <dbReference type="PROSITE" id="PS50164"/>
    </source>
</evidence>
<dbReference type="PROSITE" id="PS50164">
    <property type="entry name" value="GIY_YIG"/>
    <property type="match status" value="1"/>
</dbReference>
<accession>A0A653C720</accession>
<dbReference type="Gene3D" id="3.40.1440.10">
    <property type="entry name" value="GIY-YIG endonuclease"/>
    <property type="match status" value="1"/>
</dbReference>
<name>A0A653C720_CALMS</name>
<sequence>MLRKENVKTIYKPTRKIQEYLRTVKDKRDPLTTPGVYRIPCTCGSVYIGTTKRSINTRIAEHKASCRLGHTDKSAVAEHAIKEGSHRIKFEEPQVLAATSSYHARLQRETIEIQKHHNNFNGKEETQKVNRTWIPILKDLKTLPYREGAGLPTLPGWATSPLAETRMLFVLSWVFTAAVMSVVNTQSVIDADPGVDPETEALVNPADTLRCHRVPYTYRVQQSDDNGKQCWDVISVMACWGRCDSNEV</sequence>
<proteinExistence type="predicted"/>
<dbReference type="OrthoDB" id="8963429at2759"/>
<feature type="domain" description="GIY-YIG" evidence="1">
    <location>
        <begin position="32"/>
        <end position="122"/>
    </location>
</feature>
<dbReference type="SUPFAM" id="SSF82771">
    <property type="entry name" value="GIY-YIG endonuclease"/>
    <property type="match status" value="1"/>
</dbReference>
<dbReference type="AlphaFoldDB" id="A0A653C720"/>
<evidence type="ECO:0000313" key="2">
    <source>
        <dbReference type="EMBL" id="VEN43722.1"/>
    </source>
</evidence>
<dbReference type="InterPro" id="IPR029034">
    <property type="entry name" value="Cystine-knot_cytokine"/>
</dbReference>
<reference evidence="2 3" key="1">
    <citation type="submission" date="2019-01" db="EMBL/GenBank/DDBJ databases">
        <authorList>
            <person name="Sayadi A."/>
        </authorList>
    </citation>
    <scope>NUCLEOTIDE SEQUENCE [LARGE SCALE GENOMIC DNA]</scope>
</reference>
<dbReference type="Pfam" id="PF01541">
    <property type="entry name" value="GIY-YIG"/>
    <property type="match status" value="1"/>
</dbReference>
<evidence type="ECO:0000313" key="3">
    <source>
        <dbReference type="Proteomes" id="UP000410492"/>
    </source>
</evidence>
<dbReference type="InterPro" id="IPR000305">
    <property type="entry name" value="GIY-YIG_endonuc"/>
</dbReference>
<gene>
    <name evidence="2" type="ORF">CALMAC_LOCUS6773</name>
</gene>
<dbReference type="EMBL" id="CAACVG010007111">
    <property type="protein sequence ID" value="VEN43722.1"/>
    <property type="molecule type" value="Genomic_DNA"/>
</dbReference>
<dbReference type="Gene3D" id="2.10.90.10">
    <property type="entry name" value="Cystine-knot cytokines"/>
    <property type="match status" value="1"/>
</dbReference>
<dbReference type="CDD" id="cd10442">
    <property type="entry name" value="GIY-YIG_PLEs"/>
    <property type="match status" value="1"/>
</dbReference>
<protein>
    <recommendedName>
        <fullName evidence="1">GIY-YIG domain-containing protein</fullName>
    </recommendedName>
</protein>
<keyword evidence="3" id="KW-1185">Reference proteome</keyword>
<dbReference type="InterPro" id="IPR035901">
    <property type="entry name" value="GIY-YIG_endonuc_sf"/>
</dbReference>